<dbReference type="InterPro" id="IPR029032">
    <property type="entry name" value="AhpD-like"/>
</dbReference>
<dbReference type="RefSeq" id="WP_127024003.1">
    <property type="nucleotide sequence ID" value="NZ_JAVKZF010000004.1"/>
</dbReference>
<name>A0AB37UGC7_9CYAN</name>
<dbReference type="InterPro" id="IPR004675">
    <property type="entry name" value="AhpD_core"/>
</dbReference>
<evidence type="ECO:0000259" key="1">
    <source>
        <dbReference type="Pfam" id="PF02627"/>
    </source>
</evidence>
<feature type="domain" description="Carboxymuconolactone decarboxylase-like" evidence="1">
    <location>
        <begin position="106"/>
        <end position="159"/>
    </location>
</feature>
<dbReference type="GO" id="GO:0051920">
    <property type="term" value="F:peroxiredoxin activity"/>
    <property type="evidence" value="ECO:0007669"/>
    <property type="project" value="InterPro"/>
</dbReference>
<keyword evidence="3" id="KW-1185">Reference proteome</keyword>
<sequence>MSKKNKNSKILDKPTKAAIKKEKVAVVDSPTQAATKQEKVTVVDNPTQATTEQEKTKETAKTASWLKVPDESTLPPEVQAIFKQQQDSIGFVHPFFQGYALNPNHLLLWNNYYQTLMYGEGELSLKEREIIAIVSSAANHCESCVTTHKAHLREAIKDPIFPDRLALNPDHVELTQRERSLVDFAIKINQNTSDLSAQDLEPLRQVGLSDEAILLAGEIAAQFSLSNKLTKAFGWKVGSEYDRLYR</sequence>
<dbReference type="InterPro" id="IPR003779">
    <property type="entry name" value="CMD-like"/>
</dbReference>
<dbReference type="NCBIfam" id="TIGR01926">
    <property type="entry name" value="peroxid_rel"/>
    <property type="match status" value="1"/>
</dbReference>
<dbReference type="InterPro" id="IPR010195">
    <property type="entry name" value="Uncharacterised_peroxidase-rel"/>
</dbReference>
<evidence type="ECO:0000313" key="2">
    <source>
        <dbReference type="EMBL" id="RUT10356.1"/>
    </source>
</evidence>
<dbReference type="EMBL" id="RSCK01000044">
    <property type="protein sequence ID" value="RUT10356.1"/>
    <property type="molecule type" value="Genomic_DNA"/>
</dbReference>
<gene>
    <name evidence="2" type="ORF">DSM107010_43520</name>
</gene>
<dbReference type="Gene3D" id="1.20.1290.10">
    <property type="entry name" value="AhpD-like"/>
    <property type="match status" value="1"/>
</dbReference>
<dbReference type="Proteomes" id="UP000282574">
    <property type="component" value="Unassembled WGS sequence"/>
</dbReference>
<dbReference type="SUPFAM" id="SSF69118">
    <property type="entry name" value="AhpD-like"/>
    <property type="match status" value="1"/>
</dbReference>
<dbReference type="PANTHER" id="PTHR35446">
    <property type="entry name" value="SI:CH211-175M2.5"/>
    <property type="match status" value="1"/>
</dbReference>
<dbReference type="Gene3D" id="1.20.5.810">
    <property type="entry name" value="AhpD-like"/>
    <property type="match status" value="1"/>
</dbReference>
<evidence type="ECO:0000313" key="3">
    <source>
        <dbReference type="Proteomes" id="UP000282574"/>
    </source>
</evidence>
<reference evidence="2 3" key="1">
    <citation type="journal article" date="2019" name="Genome Biol. Evol.">
        <title>Day and night: Metabolic profiles and evolutionary relationships of six axenic non-marine cyanobacteria.</title>
        <authorList>
            <person name="Will S.E."/>
            <person name="Henke P."/>
            <person name="Boedeker C."/>
            <person name="Huang S."/>
            <person name="Brinkmann H."/>
            <person name="Rohde M."/>
            <person name="Jarek M."/>
            <person name="Friedl T."/>
            <person name="Seufert S."/>
            <person name="Schumacher M."/>
            <person name="Overmann J."/>
            <person name="Neumann-Schaal M."/>
            <person name="Petersen J."/>
        </authorList>
    </citation>
    <scope>NUCLEOTIDE SEQUENCE [LARGE SCALE GENOMIC DNA]</scope>
    <source>
        <strain evidence="2 3">SAG 39.79</strain>
    </source>
</reference>
<protein>
    <recommendedName>
        <fullName evidence="1">Carboxymuconolactone decarboxylase-like domain-containing protein</fullName>
    </recommendedName>
</protein>
<dbReference type="NCBIfam" id="TIGR00778">
    <property type="entry name" value="ahpD_dom"/>
    <property type="match status" value="1"/>
</dbReference>
<accession>A0AB37UGC7</accession>
<dbReference type="AlphaFoldDB" id="A0AB37UGC7"/>
<organism evidence="2 3">
    <name type="scientific">Chroococcidiopsis cubana SAG 39.79</name>
    <dbReference type="NCBI Taxonomy" id="388085"/>
    <lineage>
        <taxon>Bacteria</taxon>
        <taxon>Bacillati</taxon>
        <taxon>Cyanobacteriota</taxon>
        <taxon>Cyanophyceae</taxon>
        <taxon>Chroococcidiopsidales</taxon>
        <taxon>Chroococcidiopsidaceae</taxon>
        <taxon>Chroococcidiopsis</taxon>
    </lineage>
</organism>
<dbReference type="Pfam" id="PF02627">
    <property type="entry name" value="CMD"/>
    <property type="match status" value="1"/>
</dbReference>
<dbReference type="PANTHER" id="PTHR35446:SF2">
    <property type="entry name" value="CARBOXYMUCONOLACTONE DECARBOXYLASE-LIKE DOMAIN-CONTAINING PROTEIN"/>
    <property type="match status" value="1"/>
</dbReference>
<comment type="caution">
    <text evidence="2">The sequence shown here is derived from an EMBL/GenBank/DDBJ whole genome shotgun (WGS) entry which is preliminary data.</text>
</comment>
<proteinExistence type="predicted"/>